<feature type="region of interest" description="Disordered" evidence="9">
    <location>
        <begin position="411"/>
        <end position="456"/>
    </location>
</feature>
<feature type="transmembrane region" description="Helical" evidence="10">
    <location>
        <begin position="480"/>
        <end position="501"/>
    </location>
</feature>
<dbReference type="InterPro" id="IPR036640">
    <property type="entry name" value="ABC1_TM_sf"/>
</dbReference>
<dbReference type="FunFam" id="1.20.1560.10:FF:000013">
    <property type="entry name" value="ABC transporter C family member 2"/>
    <property type="match status" value="1"/>
</dbReference>
<dbReference type="InterPro" id="IPR011527">
    <property type="entry name" value="ABC1_TM_dom"/>
</dbReference>
<evidence type="ECO:0000256" key="7">
    <source>
        <dbReference type="ARBA" id="ARBA00022989"/>
    </source>
</evidence>
<proteinExistence type="predicted"/>
<dbReference type="Proteomes" id="UP000812966">
    <property type="component" value="Unassembled WGS sequence"/>
</dbReference>
<comment type="subcellular location">
    <subcellularLocation>
        <location evidence="1">Membrane</location>
        <topology evidence="1">Multi-pass membrane protein</topology>
    </subcellularLocation>
</comment>
<evidence type="ECO:0000256" key="1">
    <source>
        <dbReference type="ARBA" id="ARBA00004141"/>
    </source>
</evidence>
<feature type="compositionally biased region" description="Basic and acidic residues" evidence="9">
    <location>
        <begin position="431"/>
        <end position="447"/>
    </location>
</feature>
<dbReference type="OrthoDB" id="6500128at2759"/>
<keyword evidence="7 10" id="KW-1133">Transmembrane helix</keyword>
<dbReference type="PROSITE" id="PS50893">
    <property type="entry name" value="ABC_TRANSPORTER_2"/>
    <property type="match status" value="2"/>
</dbReference>
<feature type="transmembrane region" description="Helical" evidence="10">
    <location>
        <begin position="588"/>
        <end position="608"/>
    </location>
</feature>
<evidence type="ECO:0000313" key="13">
    <source>
        <dbReference type="EMBL" id="KAG7561904.1"/>
    </source>
</evidence>
<gene>
    <name evidence="13" type="ORF">FFLO_02633</name>
</gene>
<dbReference type="Gene3D" id="3.40.50.300">
    <property type="entry name" value="P-loop containing nucleotide triphosphate hydrolases"/>
    <property type="match status" value="2"/>
</dbReference>
<evidence type="ECO:0000256" key="5">
    <source>
        <dbReference type="ARBA" id="ARBA00022741"/>
    </source>
</evidence>
<dbReference type="InterPro" id="IPR027417">
    <property type="entry name" value="P-loop_NTPase"/>
</dbReference>
<dbReference type="InterPro" id="IPR003439">
    <property type="entry name" value="ABC_transporter-like_ATP-bd"/>
</dbReference>
<evidence type="ECO:0000259" key="12">
    <source>
        <dbReference type="PROSITE" id="PS50929"/>
    </source>
</evidence>
<keyword evidence="5" id="KW-0547">Nucleotide-binding</keyword>
<feature type="transmembrane region" description="Helical" evidence="10">
    <location>
        <begin position="314"/>
        <end position="331"/>
    </location>
</feature>
<reference evidence="13" key="1">
    <citation type="submission" date="2020-04" db="EMBL/GenBank/DDBJ databases">
        <title>Analysis of mating type loci in Filobasidium floriforme.</title>
        <authorList>
            <person name="Nowrousian M."/>
        </authorList>
    </citation>
    <scope>NUCLEOTIDE SEQUENCE</scope>
    <source>
        <strain evidence="13">CBS 6242</strain>
    </source>
</reference>
<dbReference type="CDD" id="cd18596">
    <property type="entry name" value="ABC_6TM_VMR1_D1_like"/>
    <property type="match status" value="1"/>
</dbReference>
<evidence type="ECO:0000256" key="9">
    <source>
        <dbReference type="SAM" id="MobiDB-lite"/>
    </source>
</evidence>
<dbReference type="SUPFAM" id="SSF52540">
    <property type="entry name" value="P-loop containing nucleoside triphosphate hydrolases"/>
    <property type="match status" value="2"/>
</dbReference>
<feature type="transmembrane region" description="Helical" evidence="10">
    <location>
        <begin position="507"/>
        <end position="526"/>
    </location>
</feature>
<feature type="transmembrane region" description="Helical" evidence="10">
    <location>
        <begin position="158"/>
        <end position="176"/>
    </location>
</feature>
<keyword evidence="14" id="KW-1185">Reference proteome</keyword>
<dbReference type="InterPro" id="IPR050173">
    <property type="entry name" value="ABC_transporter_C-like"/>
</dbReference>
<feature type="transmembrane region" description="Helical" evidence="10">
    <location>
        <begin position="27"/>
        <end position="47"/>
    </location>
</feature>
<dbReference type="GO" id="GO:0140359">
    <property type="term" value="F:ABC-type transporter activity"/>
    <property type="evidence" value="ECO:0007669"/>
    <property type="project" value="InterPro"/>
</dbReference>
<keyword evidence="6" id="KW-0067">ATP-binding</keyword>
<dbReference type="Gene3D" id="1.20.1560.10">
    <property type="entry name" value="ABC transporter type 1, transmembrane domain"/>
    <property type="match status" value="2"/>
</dbReference>
<name>A0A8K0NRK7_9TREE</name>
<feature type="domain" description="ABC transporter" evidence="11">
    <location>
        <begin position="702"/>
        <end position="935"/>
    </location>
</feature>
<evidence type="ECO:0000256" key="6">
    <source>
        <dbReference type="ARBA" id="ARBA00022840"/>
    </source>
</evidence>
<dbReference type="Pfam" id="PF00664">
    <property type="entry name" value="ABC_membrane"/>
    <property type="match status" value="2"/>
</dbReference>
<feature type="transmembrane region" description="Helical" evidence="10">
    <location>
        <begin position="1043"/>
        <end position="1062"/>
    </location>
</feature>
<dbReference type="SMART" id="SM00382">
    <property type="entry name" value="AAA"/>
    <property type="match status" value="2"/>
</dbReference>
<dbReference type="CDD" id="cd18604">
    <property type="entry name" value="ABC_6TM_VMR1_D2_like"/>
    <property type="match status" value="1"/>
</dbReference>
<keyword evidence="3 10" id="KW-0812">Transmembrane</keyword>
<dbReference type="PANTHER" id="PTHR24223">
    <property type="entry name" value="ATP-BINDING CASSETTE SUB-FAMILY C"/>
    <property type="match status" value="1"/>
</dbReference>
<evidence type="ECO:0000256" key="10">
    <source>
        <dbReference type="SAM" id="Phobius"/>
    </source>
</evidence>
<dbReference type="CDD" id="cd03244">
    <property type="entry name" value="ABCC_MRP_domain2"/>
    <property type="match status" value="1"/>
</dbReference>
<evidence type="ECO:0000259" key="11">
    <source>
        <dbReference type="PROSITE" id="PS50893"/>
    </source>
</evidence>
<comment type="caution">
    <text evidence="13">The sequence shown here is derived from an EMBL/GenBank/DDBJ whole genome shotgun (WGS) entry which is preliminary data.</text>
</comment>
<dbReference type="SUPFAM" id="SSF90123">
    <property type="entry name" value="ABC transporter transmembrane region"/>
    <property type="match status" value="2"/>
</dbReference>
<evidence type="ECO:0000256" key="3">
    <source>
        <dbReference type="ARBA" id="ARBA00022692"/>
    </source>
</evidence>
<evidence type="ECO:0000313" key="14">
    <source>
        <dbReference type="Proteomes" id="UP000812966"/>
    </source>
</evidence>
<keyword evidence="8 10" id="KW-0472">Membrane</keyword>
<feature type="transmembrane region" description="Helical" evidence="10">
    <location>
        <begin position="119"/>
        <end position="137"/>
    </location>
</feature>
<feature type="domain" description="ABC transmembrane type-1" evidence="12">
    <location>
        <begin position="1010"/>
        <end position="1293"/>
    </location>
</feature>
<evidence type="ECO:0000256" key="8">
    <source>
        <dbReference type="ARBA" id="ARBA00023136"/>
    </source>
</evidence>
<dbReference type="GO" id="GO:0016020">
    <property type="term" value="C:membrane"/>
    <property type="evidence" value="ECO:0007669"/>
    <property type="project" value="UniProtKB-SubCell"/>
</dbReference>
<feature type="transmembrane region" description="Helical" evidence="10">
    <location>
        <begin position="1136"/>
        <end position="1163"/>
    </location>
</feature>
<dbReference type="Pfam" id="PF00005">
    <property type="entry name" value="ABC_tran"/>
    <property type="match status" value="2"/>
</dbReference>
<feature type="transmembrane region" description="Helical" evidence="10">
    <location>
        <begin position="1234"/>
        <end position="1254"/>
    </location>
</feature>
<dbReference type="EMBL" id="JABELV010000043">
    <property type="protein sequence ID" value="KAG7561904.1"/>
    <property type="molecule type" value="Genomic_DNA"/>
</dbReference>
<feature type="domain" description="ABC transmembrane type-1" evidence="12">
    <location>
        <begin position="275"/>
        <end position="647"/>
    </location>
</feature>
<evidence type="ECO:0000256" key="4">
    <source>
        <dbReference type="ARBA" id="ARBA00022737"/>
    </source>
</evidence>
<dbReference type="FunFam" id="3.40.50.300:FF:000838">
    <property type="entry name" value="ABC multidrug transporter (Eurofung)"/>
    <property type="match status" value="1"/>
</dbReference>
<feature type="domain" description="ABC transporter" evidence="11">
    <location>
        <begin position="1322"/>
        <end position="1561"/>
    </location>
</feature>
<protein>
    <submittedName>
        <fullName evidence="13">Uncharacterized protein</fullName>
    </submittedName>
</protein>
<dbReference type="InterPro" id="IPR003593">
    <property type="entry name" value="AAA+_ATPase"/>
</dbReference>
<feature type="transmembrane region" description="Helical" evidence="10">
    <location>
        <begin position="1000"/>
        <end position="1023"/>
    </location>
</feature>
<dbReference type="CDD" id="cd03250">
    <property type="entry name" value="ABCC_MRP_domain1"/>
    <property type="match status" value="1"/>
</dbReference>
<keyword evidence="4" id="KW-0677">Repeat</keyword>
<dbReference type="PROSITE" id="PS50929">
    <property type="entry name" value="ABC_TM1F"/>
    <property type="match status" value="2"/>
</dbReference>
<organism evidence="13 14">
    <name type="scientific">Filobasidium floriforme</name>
    <dbReference type="NCBI Taxonomy" id="5210"/>
    <lineage>
        <taxon>Eukaryota</taxon>
        <taxon>Fungi</taxon>
        <taxon>Dikarya</taxon>
        <taxon>Basidiomycota</taxon>
        <taxon>Agaricomycotina</taxon>
        <taxon>Tremellomycetes</taxon>
        <taxon>Filobasidiales</taxon>
        <taxon>Filobasidiaceae</taxon>
        <taxon>Filobasidium</taxon>
    </lineage>
</organism>
<dbReference type="GO" id="GO:0016887">
    <property type="term" value="F:ATP hydrolysis activity"/>
    <property type="evidence" value="ECO:0007669"/>
    <property type="project" value="InterPro"/>
</dbReference>
<feature type="transmembrane region" description="Helical" evidence="10">
    <location>
        <begin position="86"/>
        <end position="107"/>
    </location>
</feature>
<keyword evidence="2" id="KW-0813">Transport</keyword>
<dbReference type="PROSITE" id="PS00211">
    <property type="entry name" value="ABC_TRANSPORTER_1"/>
    <property type="match status" value="1"/>
</dbReference>
<dbReference type="InterPro" id="IPR017871">
    <property type="entry name" value="ABC_transporter-like_CS"/>
</dbReference>
<sequence length="1579" mass="173705">MPRYSAVPTDDPDPTSLKTYTRKVAKWVYVFDLLRAGVMLGLTGLNIDATIISKLRIGVEGNESVVARLGIAMVGNKAGLNRMQKVELGVTIFYAANLVLAIAIAAMRKDSPLRRTFRFTFHTLMLIAWAIYSYRDLYPLITYSKHPLDREFLPQPIVWIRFSLLTIVAVVIPLVQPSQYRPVDPMHPSREPNPEQTASLLSYVFYLFMDKIILQAWRSNAIPYEELPPLPDYDRASWLAKNSLLKLHPIRRQELGLKPRHLIVCLMSVYWKTYITLALMLLIKAVMEFAAPIGINRLLTYLQDEESTGDIRPWFWILWLFLGPVFSSLAWQQYIFLTTRSLVHVESLFTQLLFGHALRIKMQDPVDQSSSSSKLPVQGANTPAVVVDDAPGMAVGTGPIVNNETAAVHAVTAESSQGSEGEDESVTVASNKKEGSVDGSNKGKEAVSSDDGEPQTAGLVGRLTTLASSDLENIIEGRDFLMAILYAPLQLVFGAVFLYQILSWSALVGMAVTLLTLPIPGYLAKLMNNTQQDLMKATDSRVQTITEAVNTLRMVKLFAWEEKISDRISEKRAAEMAKVRRKAFVDKAIGTVNFGLPILTMIACYGLYTGVQKRTLSAAQVFGSLSVFDMIRGSMYNVTAQIQATIAAKVSIGRMNHFLRSTEMLDEYKDEIVISSKSTEEQDKIYFKNAEFSWNSPASKAARDGNVSKNKGTATSKREWKLVIDDLEFPLGKTTVVAGKTSSGKTSLLMALLGEMNWAPTRLDASFNLPRAGGVAYAAQEAWVMASTVRENIIFGEAFDADRYKKVLHACALEKDLELFDAGDQTELGEKGLNASGGQKARISLARAVYSDANILLLDSVLEALDVTTSRWIVEKLFGGDLLKGRTVIIVTHHVALLSPVSDHLVHLQVGGTIDHQGPIDQMQELIEEETAAETGPEHAEEPISEAHPIEKPAAVVVDAAAGNGNDAEAGKLVTVEEKGEGRVSRAALISFFRLAGGPIYWSIYFTIIILGEILYAVCNWWLGEWSRAYDEADDPRKVSPVYWLGMYVFLMLVQLGCYNTSSIQWMFGAIKASTILHANLVRHILNAPMRFLDKTPTGRILGRFTKDMNSIDSSVVDLFQGLSELTITLALKAIILVWLVPIFGPIGLVIALLGFGLAELYIHGQLSVKREMSNAKTPLFTSFNAAVNGVISIRAYGAQEFFATELRSRCDRYTRCCVTYYNLNRWITVRMDVLGGLFSSGLAALLVYTGSGILPASDVGFALNQAVSFSAILLYFVRMVNQFEVQANGIERINDYLQIDQEPASTEQGKPPASWPTTGDIRVENLNARYFEGGPLVLKDLSFDVPAGSRIGIVGRTGSGKSSLTLALLRMIPTEGSIRIAGIDSKHVNLQSLRKNVTIIPQEPVLLSGTLRFNLDPFDEHDDHELNDVIKTSGLEMATGEVDDESSTSALTLDSKIASGGSNLSAGQRQLVALARALVRGSKILVLDEATASVDHATDALVQTAIRNLKDVTLLIVAHRLTTIGDSDKILVLGAGRMLEYDTPKALLQNKQGHYWALCEDSHEKEQLYALADGASRT</sequence>
<dbReference type="PANTHER" id="PTHR24223:SF356">
    <property type="entry name" value="ATP-BINDING CASSETTE TRANSPORTER ABC4"/>
    <property type="match status" value="1"/>
</dbReference>
<accession>A0A8K0NRK7</accession>
<dbReference type="GO" id="GO:0005524">
    <property type="term" value="F:ATP binding"/>
    <property type="evidence" value="ECO:0007669"/>
    <property type="project" value="UniProtKB-KW"/>
</dbReference>
<evidence type="ECO:0000256" key="2">
    <source>
        <dbReference type="ARBA" id="ARBA00022448"/>
    </source>
</evidence>